<dbReference type="PaxDb" id="8355-A0A1L8FGX7"/>
<comment type="subcellular location">
    <subcellularLocation>
        <location evidence="3">Nucleus</location>
    </subcellularLocation>
</comment>
<evidence type="ECO:0000256" key="3">
    <source>
        <dbReference type="RuleBase" id="RU004019"/>
    </source>
</evidence>
<dbReference type="OrthoDB" id="5961210at2759"/>
<gene>
    <name evidence="5" type="primary">LOC121396548</name>
</gene>
<dbReference type="SUPFAM" id="SSF46785">
    <property type="entry name" value="Winged helix' DNA-binding domain"/>
    <property type="match status" value="1"/>
</dbReference>
<dbReference type="PROSITE" id="PS00346">
    <property type="entry name" value="ETS_DOMAIN_2"/>
    <property type="match status" value="1"/>
</dbReference>
<dbReference type="GO" id="GO:0000981">
    <property type="term" value="F:DNA-binding transcription factor activity, RNA polymerase II-specific"/>
    <property type="evidence" value="ECO:0000318"/>
    <property type="project" value="GO_Central"/>
</dbReference>
<name>A0A1L8FGX7_XENLA</name>
<evidence type="ECO:0000256" key="1">
    <source>
        <dbReference type="ARBA" id="ARBA00005562"/>
    </source>
</evidence>
<dbReference type="GO" id="GO:0030154">
    <property type="term" value="P:cell differentiation"/>
    <property type="evidence" value="ECO:0000318"/>
    <property type="project" value="GO_Central"/>
</dbReference>
<keyword evidence="3" id="KW-0539">Nucleus</keyword>
<protein>
    <submittedName>
        <fullName evidence="5">ETS-related transcription factor Elf-5-like</fullName>
    </submittedName>
</protein>
<keyword evidence="4" id="KW-1185">Reference proteome</keyword>
<dbReference type="InterPro" id="IPR036388">
    <property type="entry name" value="WH-like_DNA-bd_sf"/>
</dbReference>
<evidence type="ECO:0000313" key="4">
    <source>
        <dbReference type="Proteomes" id="UP000186698"/>
    </source>
</evidence>
<accession>A0A1L8FGX7</accession>
<evidence type="ECO:0000313" key="5">
    <source>
        <dbReference type="RefSeq" id="XP_041427528.1"/>
    </source>
</evidence>
<dbReference type="InterPro" id="IPR046328">
    <property type="entry name" value="ETS_fam"/>
</dbReference>
<dbReference type="Proteomes" id="UP000186698">
    <property type="component" value="Chromosome 7S"/>
</dbReference>
<dbReference type="GO" id="GO:0043565">
    <property type="term" value="F:sequence-specific DNA binding"/>
    <property type="evidence" value="ECO:0007669"/>
    <property type="project" value="InterPro"/>
</dbReference>
<reference evidence="5" key="1">
    <citation type="submission" date="2025-08" db="UniProtKB">
        <authorList>
            <consortium name="RefSeq"/>
        </authorList>
    </citation>
    <scope>IDENTIFICATION</scope>
    <source>
        <strain evidence="5">J_2021</strain>
        <tissue evidence="5">Erythrocytes</tissue>
    </source>
</reference>
<comment type="similarity">
    <text evidence="1 3">Belongs to the ETS family.</text>
</comment>
<proteinExistence type="inferred from homology"/>
<dbReference type="PRINTS" id="PR00454">
    <property type="entry name" value="ETSDOMAIN"/>
</dbReference>
<dbReference type="InterPro" id="IPR000418">
    <property type="entry name" value="Ets_dom"/>
</dbReference>
<organism evidence="4 5">
    <name type="scientific">Xenopus laevis</name>
    <name type="common">African clawed frog</name>
    <dbReference type="NCBI Taxonomy" id="8355"/>
    <lineage>
        <taxon>Eukaryota</taxon>
        <taxon>Metazoa</taxon>
        <taxon>Chordata</taxon>
        <taxon>Craniata</taxon>
        <taxon>Vertebrata</taxon>
        <taxon>Euteleostomi</taxon>
        <taxon>Amphibia</taxon>
        <taxon>Batrachia</taxon>
        <taxon>Anura</taxon>
        <taxon>Pipoidea</taxon>
        <taxon>Pipidae</taxon>
        <taxon>Xenopodinae</taxon>
        <taxon>Xenopus</taxon>
        <taxon>Xenopus</taxon>
    </lineage>
</organism>
<sequence>MYHHQVIPFSLPSTLPEDPQPSNSQTLLTEVCSASLPWEHSEFGYEISDMDLPFLACLASPTNSTLVLDTCNMEDNNSTDEGPPQFTELLATVTTYRRNLDQQVSREKTKSPVTVVAPGISGESKSQKVQQKSSRQRKRGQSVHLWEFVRDLLLHPQKDQEAVRWENQNEGTFRVIRSDTFAQLWGEQKKNKCMNYEKLSRALRHYYKSGILERVDGRLTYKFGRKAHGWRDEPLQKVT</sequence>
<dbReference type="KEGG" id="xla:121396548"/>
<dbReference type="GO" id="GO:0005634">
    <property type="term" value="C:nucleus"/>
    <property type="evidence" value="ECO:0000318"/>
    <property type="project" value="GO_Central"/>
</dbReference>
<evidence type="ECO:0000256" key="2">
    <source>
        <dbReference type="ARBA" id="ARBA00023125"/>
    </source>
</evidence>
<dbReference type="Pfam" id="PF00178">
    <property type="entry name" value="Ets"/>
    <property type="match status" value="1"/>
</dbReference>
<dbReference type="RefSeq" id="XP_041427528.1">
    <property type="nucleotide sequence ID" value="XM_041571594.1"/>
</dbReference>
<dbReference type="PANTHER" id="PTHR11849:SF316">
    <property type="entry name" value="ETS-RELATED TRANSCRIPTION FACTOR ELF-5-LIKE"/>
    <property type="match status" value="1"/>
</dbReference>
<dbReference type="GeneID" id="121396548"/>
<keyword evidence="2 3" id="KW-0238">DNA-binding</keyword>
<dbReference type="SMART" id="SM00413">
    <property type="entry name" value="ETS"/>
    <property type="match status" value="1"/>
</dbReference>
<dbReference type="CTD" id="121396548"/>
<dbReference type="AlphaFoldDB" id="A0A1L8FGX7"/>
<dbReference type="GO" id="GO:0006357">
    <property type="term" value="P:regulation of transcription by RNA polymerase II"/>
    <property type="evidence" value="ECO:0000318"/>
    <property type="project" value="GO_Central"/>
</dbReference>
<dbReference type="PANTHER" id="PTHR11849">
    <property type="entry name" value="ETS"/>
    <property type="match status" value="1"/>
</dbReference>
<dbReference type="InterPro" id="IPR036390">
    <property type="entry name" value="WH_DNA-bd_sf"/>
</dbReference>
<dbReference type="Gene3D" id="1.10.10.10">
    <property type="entry name" value="Winged helix-like DNA-binding domain superfamily/Winged helix DNA-binding domain"/>
    <property type="match status" value="1"/>
</dbReference>
<dbReference type="PROSITE" id="PS50061">
    <property type="entry name" value="ETS_DOMAIN_3"/>
    <property type="match status" value="1"/>
</dbReference>